<evidence type="ECO:0000313" key="1">
    <source>
        <dbReference type="EMBL" id="CDW36060.1"/>
    </source>
</evidence>
<dbReference type="AlphaFoldDB" id="A0A0K2UDD8"/>
<organism evidence="1">
    <name type="scientific">Lepeophtheirus salmonis</name>
    <name type="common">Salmon louse</name>
    <name type="synonym">Caligus salmonis</name>
    <dbReference type="NCBI Taxonomy" id="72036"/>
    <lineage>
        <taxon>Eukaryota</taxon>
        <taxon>Metazoa</taxon>
        <taxon>Ecdysozoa</taxon>
        <taxon>Arthropoda</taxon>
        <taxon>Crustacea</taxon>
        <taxon>Multicrustacea</taxon>
        <taxon>Hexanauplia</taxon>
        <taxon>Copepoda</taxon>
        <taxon>Siphonostomatoida</taxon>
        <taxon>Caligidae</taxon>
        <taxon>Lepeophtheirus</taxon>
    </lineage>
</organism>
<reference evidence="1" key="1">
    <citation type="submission" date="2014-05" db="EMBL/GenBank/DDBJ databases">
        <authorList>
            <person name="Chronopoulou M."/>
        </authorList>
    </citation>
    <scope>NUCLEOTIDE SEQUENCE</scope>
    <source>
        <tissue evidence="1">Whole organism</tissue>
    </source>
</reference>
<name>A0A0K2UDD8_LEPSM</name>
<proteinExistence type="predicted"/>
<protein>
    <submittedName>
        <fullName evidence="1">Uncharacterized protein</fullName>
    </submittedName>
</protein>
<accession>A0A0K2UDD8</accession>
<sequence length="128" mass="14968">MLIIDETELVDGLNVLMRKCSEEIFIFLMSNNNDEGPQILSCLLIKKNLQYEAFYNGVKILYSPLKCYINNLNFTKVNSIHDVRELIIYLKRKEQNISDIIQNGLMKSAQALLEKLIFAAWKLLRRKK</sequence>
<dbReference type="EMBL" id="HACA01018699">
    <property type="protein sequence ID" value="CDW36060.1"/>
    <property type="molecule type" value="Transcribed_RNA"/>
</dbReference>